<dbReference type="Pfam" id="PF18962">
    <property type="entry name" value="Por_Secre_tail"/>
    <property type="match status" value="1"/>
</dbReference>
<evidence type="ECO:0000256" key="2">
    <source>
        <dbReference type="SAM" id="SignalP"/>
    </source>
</evidence>
<evidence type="ECO:0000313" key="4">
    <source>
        <dbReference type="EMBL" id="PZX43217.1"/>
    </source>
</evidence>
<evidence type="ECO:0000256" key="1">
    <source>
        <dbReference type="ARBA" id="ARBA00022729"/>
    </source>
</evidence>
<evidence type="ECO:0000259" key="3">
    <source>
        <dbReference type="Pfam" id="PF18962"/>
    </source>
</evidence>
<name>A0ABX5PZT8_9FLAO</name>
<gene>
    <name evidence="4" type="ORF">LX97_00217</name>
</gene>
<dbReference type="NCBIfam" id="NF041518">
    <property type="entry name" value="choice_anch_Q"/>
    <property type="match status" value="1"/>
</dbReference>
<dbReference type="Gene3D" id="2.160.20.10">
    <property type="entry name" value="Single-stranded right-handed beta-helix, Pectin lyase-like"/>
    <property type="match status" value="1"/>
</dbReference>
<accession>A0ABX5PZT8</accession>
<feature type="chain" id="PRO_5046562302" evidence="2">
    <location>
        <begin position="19"/>
        <end position="953"/>
    </location>
</feature>
<dbReference type="Pfam" id="PF13385">
    <property type="entry name" value="Laminin_G_3"/>
    <property type="match status" value="2"/>
</dbReference>
<dbReference type="RefSeq" id="WP_015361019.1">
    <property type="nucleotide sequence ID" value="NZ_QKZR01000001.1"/>
</dbReference>
<evidence type="ECO:0000313" key="5">
    <source>
        <dbReference type="Proteomes" id="UP000248584"/>
    </source>
</evidence>
<dbReference type="InterPro" id="IPR011050">
    <property type="entry name" value="Pectin_lyase_fold/virulence"/>
</dbReference>
<dbReference type="InterPro" id="IPR059226">
    <property type="entry name" value="Choice_anch_Q_dom"/>
</dbReference>
<keyword evidence="1 2" id="KW-0732">Signal</keyword>
<dbReference type="InterPro" id="IPR013320">
    <property type="entry name" value="ConA-like_dom_sf"/>
</dbReference>
<keyword evidence="5" id="KW-1185">Reference proteome</keyword>
<sequence>MKKSLLLLILFLPAILLAQGPTDYVKYYSFDNGSIINEASPGTGDLIASNTTYTFTTGAEGAAGSALKTNTAVLDAGNFPSISQEYTYSFWAKRQAGGSSIQTMVTRFDNNNGTASTVGGGVEFWQFSSGVAGQVRQGTCPTCTDAFTTASNTTTPLNTWQHLAYVISESTDSNGFIRYTIDMYVDGNLEDSDITQGLGASQNPGTTNINTSVILNNSANFLGEIDELKIYQRALTALEVNDLATISSLPSDAVRSYSFTNGSLINIGNMAGGDLTSSGTSFTSVADFDGNANNALDMNGDVFDGGITPITSQNSSYSFWLKVEPATNAARILNHFGSNGGNVDIYVQGTNLIGRLEDSGGNSRALFINNINDGLWHHITLTIEQVTVNNVNGYEGKFYLDGTLIDTDITNGPNNSVNPNWITFYSNPSFGLNDGISNAQFYQDAIDEVKVFDRVLTTAEITALATNNSNPPLTQVFVDADATGNNDGTSWNDAFTSLQTALQLNPGAEFWVADGTYKPGTQRSDTFDLNTDNTIIYGGFDGTETMLSQRDPETNITILSGDIDSDDASVSYNDITRNDNSFQVVTVNATDCIIDGVTITSGHADGSSNDLKEGAAISVNDGNFTLTHSRVEKCVTTRGGSIRAIDQQGTMNIENTIFSENLGNIGPILYARAGNANFFINMTNCVFENNTKESIGTANGIGLVWIRQDGGGVISYSLINSTVVNNEVDNSNTNTPLLTISQITSGNRAANAYVHNSIFHNNRNITSGGSAMMLALGNGTSQNDASLLVAQYSISEMGFVNIFNDGITGVNTNNSTADPLFTSSTDYTLQTSSPARDNGNNSLFTSSLTTDVAGNTRIVNNTIDRGAYEFGATAGIEESNKLEFVLYPNPASNVLHVSGDLDFAKAEIYNLQGQQVAISKEPTIQVADLRAGMYLIKVTDEDGAIATQQFIKK</sequence>
<feature type="signal peptide" evidence="2">
    <location>
        <begin position="1"/>
        <end position="18"/>
    </location>
</feature>
<dbReference type="InterPro" id="IPR026444">
    <property type="entry name" value="Secre_tail"/>
</dbReference>
<dbReference type="Proteomes" id="UP000248584">
    <property type="component" value="Unassembled WGS sequence"/>
</dbReference>
<proteinExistence type="predicted"/>
<protein>
    <submittedName>
        <fullName evidence="4">Secreted protein (Por secretion system target)</fullName>
    </submittedName>
</protein>
<dbReference type="Gene3D" id="2.60.120.200">
    <property type="match status" value="2"/>
</dbReference>
<dbReference type="SUPFAM" id="SSF49899">
    <property type="entry name" value="Concanavalin A-like lectins/glucanases"/>
    <property type="match status" value="2"/>
</dbReference>
<dbReference type="NCBIfam" id="TIGR04183">
    <property type="entry name" value="Por_Secre_tail"/>
    <property type="match status" value="1"/>
</dbReference>
<dbReference type="EMBL" id="QKZR01000001">
    <property type="protein sequence ID" value="PZX43217.1"/>
    <property type="molecule type" value="Genomic_DNA"/>
</dbReference>
<dbReference type="SUPFAM" id="SSF51126">
    <property type="entry name" value="Pectin lyase-like"/>
    <property type="match status" value="1"/>
</dbReference>
<organism evidence="4 5">
    <name type="scientific">Nonlabens dokdonensis</name>
    <dbReference type="NCBI Taxonomy" id="328515"/>
    <lineage>
        <taxon>Bacteria</taxon>
        <taxon>Pseudomonadati</taxon>
        <taxon>Bacteroidota</taxon>
        <taxon>Flavobacteriia</taxon>
        <taxon>Flavobacteriales</taxon>
        <taxon>Flavobacteriaceae</taxon>
        <taxon>Nonlabens</taxon>
    </lineage>
</organism>
<dbReference type="InterPro" id="IPR012334">
    <property type="entry name" value="Pectin_lyas_fold"/>
</dbReference>
<feature type="domain" description="Secretion system C-terminal sorting" evidence="3">
    <location>
        <begin position="886"/>
        <end position="948"/>
    </location>
</feature>
<comment type="caution">
    <text evidence="4">The sequence shown here is derived from an EMBL/GenBank/DDBJ whole genome shotgun (WGS) entry which is preliminary data.</text>
</comment>
<reference evidence="4 5" key="1">
    <citation type="submission" date="2018-06" db="EMBL/GenBank/DDBJ databases">
        <title>Genomic Encyclopedia of Archaeal and Bacterial Type Strains, Phase II (KMG-II): from individual species to whole genera.</title>
        <authorList>
            <person name="Goeker M."/>
        </authorList>
    </citation>
    <scope>NUCLEOTIDE SEQUENCE [LARGE SCALE GENOMIC DNA]</scope>
    <source>
        <strain evidence="4 5">DSM 17205</strain>
    </source>
</reference>